<dbReference type="GO" id="GO:0004622">
    <property type="term" value="F:phosphatidylcholine lysophospholipase activity"/>
    <property type="evidence" value="ECO:0007669"/>
    <property type="project" value="UniProtKB-EC"/>
</dbReference>
<gene>
    <name evidence="2" type="ORF">J2S74_002333</name>
</gene>
<dbReference type="InterPro" id="IPR022742">
    <property type="entry name" value="Hydrolase_4"/>
</dbReference>
<dbReference type="Gene3D" id="3.40.50.1820">
    <property type="entry name" value="alpha/beta hydrolase"/>
    <property type="match status" value="1"/>
</dbReference>
<dbReference type="EMBL" id="JAUSUG010000008">
    <property type="protein sequence ID" value="MDQ0254951.1"/>
    <property type="molecule type" value="Genomic_DNA"/>
</dbReference>
<sequence>MWKWEVTEPKGVFVIVHGAGEHHVRYKWVVERLNALNYHVIMGDLPGQGKTEGPRGHISSFDQYKGVVEKWLSKGREYGLPVILLGHSMGGLISICTLMSMKKNLFPDVVVLSSPCLGLAYPPSKSKRALSHILNVCVPQVRFPSGTNPGTRCEKMRMRDSQDPLMIKKVSVRWYRELVKAMEMAHKGVSEFPNIPLLVTQGGDDLIVDKYMVQKWFKEVPLMDKYYKEWDQLYHEVLNEPEKERVLAHIMGFVTIQLTMLK</sequence>
<dbReference type="InterPro" id="IPR051044">
    <property type="entry name" value="MAG_DAG_Lipase"/>
</dbReference>
<evidence type="ECO:0000313" key="2">
    <source>
        <dbReference type="EMBL" id="MDQ0254951.1"/>
    </source>
</evidence>
<accession>A0ABT9ZW31</accession>
<dbReference type="Proteomes" id="UP001230005">
    <property type="component" value="Unassembled WGS sequence"/>
</dbReference>
<organism evidence="2 3">
    <name type="scientific">Evansella vedderi</name>
    <dbReference type="NCBI Taxonomy" id="38282"/>
    <lineage>
        <taxon>Bacteria</taxon>
        <taxon>Bacillati</taxon>
        <taxon>Bacillota</taxon>
        <taxon>Bacilli</taxon>
        <taxon>Bacillales</taxon>
        <taxon>Bacillaceae</taxon>
        <taxon>Evansella</taxon>
    </lineage>
</organism>
<proteinExistence type="predicted"/>
<dbReference type="PRINTS" id="PR00111">
    <property type="entry name" value="ABHYDROLASE"/>
</dbReference>
<evidence type="ECO:0000313" key="3">
    <source>
        <dbReference type="Proteomes" id="UP001230005"/>
    </source>
</evidence>
<name>A0ABT9ZW31_9BACI</name>
<dbReference type="InterPro" id="IPR000073">
    <property type="entry name" value="AB_hydrolase_1"/>
</dbReference>
<dbReference type="SUPFAM" id="SSF53474">
    <property type="entry name" value="alpha/beta-Hydrolases"/>
    <property type="match status" value="1"/>
</dbReference>
<dbReference type="InterPro" id="IPR029058">
    <property type="entry name" value="AB_hydrolase_fold"/>
</dbReference>
<protein>
    <submittedName>
        <fullName evidence="2">Lysophospholipase</fullName>
        <ecNumber evidence="2">3.1.1.5</ecNumber>
    </submittedName>
</protein>
<keyword evidence="2" id="KW-0378">Hydrolase</keyword>
<dbReference type="RefSeq" id="WP_307325633.1">
    <property type="nucleotide sequence ID" value="NZ_JAUSUG010000008.1"/>
</dbReference>
<evidence type="ECO:0000259" key="1">
    <source>
        <dbReference type="Pfam" id="PF12146"/>
    </source>
</evidence>
<keyword evidence="3" id="KW-1185">Reference proteome</keyword>
<dbReference type="Pfam" id="PF12146">
    <property type="entry name" value="Hydrolase_4"/>
    <property type="match status" value="1"/>
</dbReference>
<dbReference type="PANTHER" id="PTHR11614">
    <property type="entry name" value="PHOSPHOLIPASE-RELATED"/>
    <property type="match status" value="1"/>
</dbReference>
<comment type="caution">
    <text evidence="2">The sequence shown here is derived from an EMBL/GenBank/DDBJ whole genome shotgun (WGS) entry which is preliminary data.</text>
</comment>
<feature type="domain" description="Serine aminopeptidase S33" evidence="1">
    <location>
        <begin position="8"/>
        <end position="242"/>
    </location>
</feature>
<dbReference type="EC" id="3.1.1.5" evidence="2"/>
<reference evidence="2 3" key="1">
    <citation type="submission" date="2023-07" db="EMBL/GenBank/DDBJ databases">
        <title>Genomic Encyclopedia of Type Strains, Phase IV (KMG-IV): sequencing the most valuable type-strain genomes for metagenomic binning, comparative biology and taxonomic classification.</title>
        <authorList>
            <person name="Goeker M."/>
        </authorList>
    </citation>
    <scope>NUCLEOTIDE SEQUENCE [LARGE SCALE GENOMIC DNA]</scope>
    <source>
        <strain evidence="2 3">DSM 9768</strain>
    </source>
</reference>